<sequence>MGYYGSPAWSRIKERVMAGINHLAEYHRAYKDALEIYRQWDEVESPVLLGIFERFSGRMAQLMEQVDPHWRNAGSLGRHMTFMRRNLERNEKIYSKSDATDIVFFDMPTLQDFLLQEVSSPNYLDARLAEATSRLFEIEDYASVIRATFPVLSSRLRRIFVMPDGTDGENLVNDIFTRGLGTNPVSLPQDEKTAYRNLLAGFYATYRNKLNRGDYQPTLSQARGVVEMANTLIKDLELLAEISLVANSNTSSI</sequence>
<proteinExistence type="predicted"/>
<protein>
    <recommendedName>
        <fullName evidence="1">Conserved hypothetical protein CHP02391 domain-containing protein</fullName>
    </recommendedName>
</protein>
<evidence type="ECO:0000259" key="1">
    <source>
        <dbReference type="Pfam" id="PF09509"/>
    </source>
</evidence>
<name>A0ABS9GKU4_9PSED</name>
<feature type="domain" description="Conserved hypothetical protein CHP02391" evidence="1">
    <location>
        <begin position="124"/>
        <end position="234"/>
    </location>
</feature>
<dbReference type="Proteomes" id="UP000814158">
    <property type="component" value="Unassembled WGS sequence"/>
</dbReference>
<evidence type="ECO:0000313" key="3">
    <source>
        <dbReference type="Proteomes" id="UP000814158"/>
    </source>
</evidence>
<dbReference type="EMBL" id="WKAT01000016">
    <property type="protein sequence ID" value="MCF5545095.1"/>
    <property type="molecule type" value="Genomic_DNA"/>
</dbReference>
<accession>A0ABS9GKU4</accession>
<comment type="caution">
    <text evidence="2">The sequence shown here is derived from an EMBL/GenBank/DDBJ whole genome shotgun (WGS) entry which is preliminary data.</text>
</comment>
<dbReference type="InterPro" id="IPR012654">
    <property type="entry name" value="CHP02391"/>
</dbReference>
<gene>
    <name evidence="2" type="ORF">GIV68_10120</name>
</gene>
<evidence type="ECO:0000313" key="2">
    <source>
        <dbReference type="EMBL" id="MCF5545095.1"/>
    </source>
</evidence>
<reference evidence="2 3" key="1">
    <citation type="submission" date="2019-11" db="EMBL/GenBank/DDBJ databases">
        <title>Epiphytic Pseudomonas syringae from cherry orchards.</title>
        <authorList>
            <person name="Hulin M.T."/>
        </authorList>
    </citation>
    <scope>NUCLEOTIDE SEQUENCE [LARGE SCALE GENOMIC DNA]</scope>
    <source>
        <strain evidence="2 3">PA-3-2A</strain>
    </source>
</reference>
<dbReference type="Pfam" id="PF09509">
    <property type="entry name" value="Hypoth_Ymh"/>
    <property type="match status" value="1"/>
</dbReference>
<keyword evidence="3" id="KW-1185">Reference proteome</keyword>
<organism evidence="2 3">
    <name type="scientific">Pseudomonas salomonii</name>
    <dbReference type="NCBI Taxonomy" id="191391"/>
    <lineage>
        <taxon>Bacteria</taxon>
        <taxon>Pseudomonadati</taxon>
        <taxon>Pseudomonadota</taxon>
        <taxon>Gammaproteobacteria</taxon>
        <taxon>Pseudomonadales</taxon>
        <taxon>Pseudomonadaceae</taxon>
        <taxon>Pseudomonas</taxon>
    </lineage>
</organism>